<dbReference type="PANTHER" id="PTHR23245">
    <property type="entry name" value="TRNA METHYLTRANSFERASE"/>
    <property type="match status" value="1"/>
</dbReference>
<gene>
    <name evidence="7" type="ORF">CSUB_C1650</name>
    <name evidence="6" type="ORF">HGMM_F09F01C16</name>
    <name evidence="5" type="ORF">HGMM_F52D03C05</name>
</gene>
<keyword evidence="5" id="KW-0489">Methyltransferase</keyword>
<keyword evidence="2" id="KW-0949">S-adenosyl-L-methionine</keyword>
<sequence>MKPSVKFLGRVAIVRVPRGSNIDLREFARVIMMRNNGVETVLEIERIEGPFRVPVIRHVAGSPDTVTTVKEDGIVYTFDASRLMFSLGNFEERRRIRRLPRPGEIVVDMFAGVGQFTLPAAKSAANHVYSFEINEEAYKYLVKNIRLNHVEHKVTAFHTDCRNAVNMGLRGCADRVLMGYFRGTAEYFPTALQLLRDVGGFIHFHELAENESGWATLYKTVSELAERFGYLVELVNKRVVKTYSPKLSHWVLDLFARRKL</sequence>
<dbReference type="CDD" id="cd02440">
    <property type="entry name" value="AdoMet_MTases"/>
    <property type="match status" value="1"/>
</dbReference>
<dbReference type="AlphaFoldDB" id="E6N955"/>
<dbReference type="SUPFAM" id="SSF53335">
    <property type="entry name" value="S-adenosyl-L-methionine-dependent methyltransferases"/>
    <property type="match status" value="1"/>
</dbReference>
<dbReference type="KEGG" id="csu:CSUB_C1650"/>
<evidence type="ECO:0000256" key="2">
    <source>
        <dbReference type="ARBA" id="ARBA00022691"/>
    </source>
</evidence>
<evidence type="ECO:0000259" key="4">
    <source>
        <dbReference type="PROSITE" id="PS51684"/>
    </source>
</evidence>
<reference evidence="5 8" key="2">
    <citation type="journal article" date="2011" name="Nucleic Acids Res.">
        <title>Insights into the evolution of Archaea and eukaryotic protein modifier systems revealed by the genome of a novel archaeal group.</title>
        <authorList>
            <person name="Nunoura T."/>
            <person name="Takaki Y."/>
            <person name="Kakuta J."/>
            <person name="Nishi S."/>
            <person name="Sugahara J."/>
            <person name="Kazama H."/>
            <person name="Chee G."/>
            <person name="Hattori M."/>
            <person name="Kanai A."/>
            <person name="Atomi H."/>
            <person name="Takai K."/>
            <person name="Takami H."/>
        </authorList>
    </citation>
    <scope>NUCLEOTIDE SEQUENCE [LARGE SCALE GENOMIC DNA]</scope>
</reference>
<dbReference type="EMBL" id="AP011875">
    <property type="protein sequence ID" value="BAJ48880.1"/>
    <property type="molecule type" value="Genomic_DNA"/>
</dbReference>
<keyword evidence="3" id="KW-0819">tRNA processing</keyword>
<dbReference type="Gene3D" id="3.30.300.110">
    <property type="entry name" value="Met-10+ protein-like domains"/>
    <property type="match status" value="1"/>
</dbReference>
<dbReference type="GO" id="GO:0008175">
    <property type="term" value="F:tRNA methyltransferase activity"/>
    <property type="evidence" value="ECO:0007669"/>
    <property type="project" value="TreeGrafter"/>
</dbReference>
<dbReference type="EMBL" id="BA000048">
    <property type="protein sequence ID" value="BAJ51501.1"/>
    <property type="molecule type" value="Genomic_DNA"/>
</dbReference>
<dbReference type="GO" id="GO:0031591">
    <property type="term" value="P:wybutosine biosynthetic process"/>
    <property type="evidence" value="ECO:0007669"/>
    <property type="project" value="TreeGrafter"/>
</dbReference>
<evidence type="ECO:0000313" key="6">
    <source>
        <dbReference type="EMBL" id="BAJ48880.1"/>
    </source>
</evidence>
<evidence type="ECO:0000313" key="7">
    <source>
        <dbReference type="EMBL" id="BAJ51501.1"/>
    </source>
</evidence>
<dbReference type="PANTHER" id="PTHR23245:SF31">
    <property type="entry name" value="TRNA WYBUTOSINE-SYNTHESIZING PROTEIN 3 HOMOLOG"/>
    <property type="match status" value="1"/>
</dbReference>
<dbReference type="InterPro" id="IPR030382">
    <property type="entry name" value="MeTrfase_TRM5/TYW2"/>
</dbReference>
<dbReference type="STRING" id="311458.CSUB_C1650"/>
<evidence type="ECO:0000256" key="1">
    <source>
        <dbReference type="ARBA" id="ARBA00022679"/>
    </source>
</evidence>
<dbReference type="GO" id="GO:0030488">
    <property type="term" value="P:tRNA methylation"/>
    <property type="evidence" value="ECO:0007669"/>
    <property type="project" value="TreeGrafter"/>
</dbReference>
<dbReference type="BioCyc" id="CCAL311458:G131R-1675-MONOMER"/>
<dbReference type="Pfam" id="PF02475">
    <property type="entry name" value="TRM5-TYW2_MTfase"/>
    <property type="match status" value="1"/>
</dbReference>
<protein>
    <submittedName>
        <fullName evidence="5">SAM-dependent methyltransferase</fullName>
    </submittedName>
</protein>
<dbReference type="Proteomes" id="UP000008120">
    <property type="component" value="Chromosome"/>
</dbReference>
<dbReference type="GO" id="GO:0005737">
    <property type="term" value="C:cytoplasm"/>
    <property type="evidence" value="ECO:0007669"/>
    <property type="project" value="TreeGrafter"/>
</dbReference>
<name>E6N955_CALS0</name>
<proteinExistence type="predicted"/>
<organism evidence="5 8">
    <name type="scientific">Caldiarchaeum subterraneum</name>
    <dbReference type="NCBI Taxonomy" id="311458"/>
    <lineage>
        <taxon>Archaea</taxon>
        <taxon>Nitrososphaerota</taxon>
        <taxon>Candidatus Caldarchaeales</taxon>
        <taxon>Candidatus Caldarchaeaceae</taxon>
        <taxon>Candidatus Caldarchaeum</taxon>
    </lineage>
</organism>
<dbReference type="PROSITE" id="PS51684">
    <property type="entry name" value="SAM_MT_TRM5_TYW2"/>
    <property type="match status" value="1"/>
</dbReference>
<evidence type="ECO:0000313" key="5">
    <source>
        <dbReference type="EMBL" id="BAJ48824.1"/>
    </source>
</evidence>
<evidence type="ECO:0000313" key="8">
    <source>
        <dbReference type="Proteomes" id="UP000008120"/>
    </source>
</evidence>
<dbReference type="InterPro" id="IPR029063">
    <property type="entry name" value="SAM-dependent_MTases_sf"/>
</dbReference>
<dbReference type="InterPro" id="IPR056743">
    <property type="entry name" value="TRM5-TYW2-like_MTfase"/>
</dbReference>
<evidence type="ECO:0000256" key="3">
    <source>
        <dbReference type="ARBA" id="ARBA00022694"/>
    </source>
</evidence>
<keyword evidence="1 5" id="KW-0808">Transferase</keyword>
<dbReference type="Gene3D" id="3.40.50.150">
    <property type="entry name" value="Vaccinia Virus protein VP39"/>
    <property type="match status" value="1"/>
</dbReference>
<reference evidence="5 8" key="1">
    <citation type="journal article" date="2005" name="Environ. Microbiol.">
        <title>Genetic and functional properties of uncultivated thermophilic crenarchaeotes from a subsurface gold mine as revealed by analysis of genome fragments.</title>
        <authorList>
            <person name="Nunoura T."/>
            <person name="Hirayama H."/>
            <person name="Takami H."/>
            <person name="Oida H."/>
            <person name="Nishi S."/>
            <person name="Shimamura S."/>
            <person name="Suzuki Y."/>
            <person name="Inagaki F."/>
            <person name="Takai K."/>
            <person name="Nealson K.H."/>
            <person name="Horikoshi K."/>
        </authorList>
    </citation>
    <scope>NUCLEOTIDE SEQUENCE [LARGE SCALE GENOMIC DNA]</scope>
</reference>
<feature type="domain" description="SAM-dependent methyltransferase TRM5/TYW2-type" evidence="4">
    <location>
        <begin position="5"/>
        <end position="258"/>
    </location>
</feature>
<accession>E6N955</accession>
<dbReference type="EMBL" id="AP011874">
    <property type="protein sequence ID" value="BAJ48824.1"/>
    <property type="molecule type" value="Genomic_DNA"/>
</dbReference>